<dbReference type="Pfam" id="PF09313">
    <property type="entry name" value="TehB-like"/>
    <property type="match status" value="1"/>
</dbReference>
<evidence type="ECO:0000313" key="2">
    <source>
        <dbReference type="EMBL" id="MFC5460363.1"/>
    </source>
</evidence>
<evidence type="ECO:0000259" key="1">
    <source>
        <dbReference type="Pfam" id="PF09313"/>
    </source>
</evidence>
<feature type="domain" description="TehB/YeaR-like" evidence="1">
    <location>
        <begin position="12"/>
        <end position="86"/>
    </location>
</feature>
<keyword evidence="3" id="KW-1185">Reference proteome</keyword>
<sequence length="96" mass="10605">MKPLPANVVLYKTTPEFNHESVPAGLQRNHTTAAGVWGRIVVHEGSLRYVIEEPEFEEHLLGPGNAGIVEPQVAHHVAIDGPVRFCVEFHRSMQSA</sequence>
<dbReference type="InterPro" id="IPR015392">
    <property type="entry name" value="TehB/YeaR-like_dom"/>
</dbReference>
<dbReference type="Gene3D" id="2.60.120.10">
    <property type="entry name" value="Jelly Rolls"/>
    <property type="match status" value="1"/>
</dbReference>
<dbReference type="SUPFAM" id="SSF51197">
    <property type="entry name" value="Clavaminate synthase-like"/>
    <property type="match status" value="1"/>
</dbReference>
<dbReference type="Proteomes" id="UP001596050">
    <property type="component" value="Unassembled WGS sequence"/>
</dbReference>
<proteinExistence type="predicted"/>
<accession>A0ABW0L3J1</accession>
<comment type="caution">
    <text evidence="2">The sequence shown here is derived from an EMBL/GenBank/DDBJ whole genome shotgun (WGS) entry which is preliminary data.</text>
</comment>
<dbReference type="EMBL" id="JBHSMU010000010">
    <property type="protein sequence ID" value="MFC5460363.1"/>
    <property type="molecule type" value="Genomic_DNA"/>
</dbReference>
<reference evidence="3" key="1">
    <citation type="journal article" date="2019" name="Int. J. Syst. Evol. Microbiol.">
        <title>The Global Catalogue of Microorganisms (GCM) 10K type strain sequencing project: providing services to taxonomists for standard genome sequencing and annotation.</title>
        <authorList>
            <consortium name="The Broad Institute Genomics Platform"/>
            <consortium name="The Broad Institute Genome Sequencing Center for Infectious Disease"/>
            <person name="Wu L."/>
            <person name="Ma J."/>
        </authorList>
    </citation>
    <scope>NUCLEOTIDE SEQUENCE [LARGE SCALE GENOMIC DNA]</scope>
    <source>
        <strain evidence="3">KACC 12649</strain>
    </source>
</reference>
<evidence type="ECO:0000313" key="3">
    <source>
        <dbReference type="Proteomes" id="UP001596050"/>
    </source>
</evidence>
<dbReference type="RefSeq" id="WP_379783163.1">
    <property type="nucleotide sequence ID" value="NZ_JBHSMU010000010.1"/>
</dbReference>
<gene>
    <name evidence="2" type="ORF">ACFPN5_11160</name>
</gene>
<name>A0ABW0L3J1_9BURK</name>
<organism evidence="2 3">
    <name type="scientific">Massilia niabensis</name>
    <dbReference type="NCBI Taxonomy" id="544910"/>
    <lineage>
        <taxon>Bacteria</taxon>
        <taxon>Pseudomonadati</taxon>
        <taxon>Pseudomonadota</taxon>
        <taxon>Betaproteobacteria</taxon>
        <taxon>Burkholderiales</taxon>
        <taxon>Oxalobacteraceae</taxon>
        <taxon>Telluria group</taxon>
        <taxon>Massilia</taxon>
    </lineage>
</organism>
<dbReference type="InterPro" id="IPR014710">
    <property type="entry name" value="RmlC-like_jellyroll"/>
</dbReference>
<protein>
    <submittedName>
        <fullName evidence="2">DUF1971 domain-containing protein</fullName>
    </submittedName>
</protein>